<organism evidence="2">
    <name type="scientific">uncultured Rubrobacteraceae bacterium</name>
    <dbReference type="NCBI Taxonomy" id="349277"/>
    <lineage>
        <taxon>Bacteria</taxon>
        <taxon>Bacillati</taxon>
        <taxon>Actinomycetota</taxon>
        <taxon>Rubrobacteria</taxon>
        <taxon>Rubrobacterales</taxon>
        <taxon>Rubrobacteraceae</taxon>
        <taxon>environmental samples</taxon>
    </lineage>
</organism>
<gene>
    <name evidence="2" type="ORF">AVDCRST_MAG78-1034</name>
</gene>
<name>A0A6J4PMM3_9ACTN</name>
<sequence length="66" mass="6923">MTSRRLEILAISDTVEPVLYGSNLSTSSPQPPPPKMTSFGGKAANRVAPLATTAEQNSSLARVPLV</sequence>
<proteinExistence type="predicted"/>
<dbReference type="EMBL" id="CADCVB010000079">
    <property type="protein sequence ID" value="CAA9420745.1"/>
    <property type="molecule type" value="Genomic_DNA"/>
</dbReference>
<evidence type="ECO:0000256" key="1">
    <source>
        <dbReference type="SAM" id="MobiDB-lite"/>
    </source>
</evidence>
<feature type="region of interest" description="Disordered" evidence="1">
    <location>
        <begin position="20"/>
        <end position="41"/>
    </location>
</feature>
<reference evidence="2" key="1">
    <citation type="submission" date="2020-02" db="EMBL/GenBank/DDBJ databases">
        <authorList>
            <person name="Meier V. D."/>
        </authorList>
    </citation>
    <scope>NUCLEOTIDE SEQUENCE</scope>
    <source>
        <strain evidence="2">AVDCRST_MAG78</strain>
    </source>
</reference>
<evidence type="ECO:0000313" key="2">
    <source>
        <dbReference type="EMBL" id="CAA9420745.1"/>
    </source>
</evidence>
<dbReference type="AlphaFoldDB" id="A0A6J4PMM3"/>
<accession>A0A6J4PMM3</accession>
<protein>
    <submittedName>
        <fullName evidence="2">Uncharacterized protein</fullName>
    </submittedName>
</protein>